<evidence type="ECO:0000313" key="1">
    <source>
        <dbReference type="EMBL" id="KAJ8122467.1"/>
    </source>
</evidence>
<evidence type="ECO:0000313" key="2">
    <source>
        <dbReference type="Proteomes" id="UP001153332"/>
    </source>
</evidence>
<proteinExistence type="predicted"/>
<reference evidence="1" key="1">
    <citation type="submission" date="2022-12" db="EMBL/GenBank/DDBJ databases">
        <title>Genome Sequence of Lasiodiplodia mahajangana.</title>
        <authorList>
            <person name="Buettner E."/>
        </authorList>
    </citation>
    <scope>NUCLEOTIDE SEQUENCE</scope>
    <source>
        <strain evidence="1">VT137</strain>
    </source>
</reference>
<dbReference type="Proteomes" id="UP001153332">
    <property type="component" value="Unassembled WGS sequence"/>
</dbReference>
<name>A0ACC2J4P5_9PEZI</name>
<organism evidence="1 2">
    <name type="scientific">Lasiodiplodia mahajangana</name>
    <dbReference type="NCBI Taxonomy" id="1108764"/>
    <lineage>
        <taxon>Eukaryota</taxon>
        <taxon>Fungi</taxon>
        <taxon>Dikarya</taxon>
        <taxon>Ascomycota</taxon>
        <taxon>Pezizomycotina</taxon>
        <taxon>Dothideomycetes</taxon>
        <taxon>Dothideomycetes incertae sedis</taxon>
        <taxon>Botryosphaeriales</taxon>
        <taxon>Botryosphaeriaceae</taxon>
        <taxon>Lasiodiplodia</taxon>
    </lineage>
</organism>
<sequence length="494" mass="53516">MATEPSKTGLKVEDAVKETEFSSALSTTTEEVEEKQQQESPANTASPPTEELREGDPLNDYLVGYKLLVLLMSTGLIFFVVLLDNSIISTAVPKITSEFHSLPDVGWYAGAYQLASSVLQPLTGKFYTYFPTKWTFLVFFFIFEVGSLLCAVATSSPFFIIGRAVAGLGVSGLLNGSLTIIAGAVPLQKRALYLGLVIGAGQIGLVIGPLIGGLFTQYVTWRWCFYINLPIGAAAGALLALVRCPEQIVKAPFSLALVRRVIPQLDIIGFILFAPAAILLLLALQFGSGDTYAWNSSTIIGLFVGAGVSAILFLFWEWKAGDVAIIPFSMVGNRIVWASTLQYITLISAVFVGTQYFPIYFQAVKGVGPVLSGVYLLPSILSQILFVLLSGSLISKVGYYLPFAVFAGVGATIGSGLISTWGPHTSTGMWIGYQILYGIRGCGIQLHTGRRRHTACTATQAEPTRRLIPRVLPDILGGSFRRRWKHHFYAVVDQ</sequence>
<gene>
    <name evidence="1" type="ORF">O1611_g9831</name>
</gene>
<dbReference type="EMBL" id="JAPUUL010003557">
    <property type="protein sequence ID" value="KAJ8122467.1"/>
    <property type="molecule type" value="Genomic_DNA"/>
</dbReference>
<protein>
    <submittedName>
        <fullName evidence="1">Uncharacterized protein</fullName>
    </submittedName>
</protein>
<comment type="caution">
    <text evidence="1">The sequence shown here is derived from an EMBL/GenBank/DDBJ whole genome shotgun (WGS) entry which is preliminary data.</text>
</comment>
<keyword evidence="2" id="KW-1185">Reference proteome</keyword>
<accession>A0ACC2J4P5</accession>